<evidence type="ECO:0000259" key="2">
    <source>
        <dbReference type="Pfam" id="PF14501"/>
    </source>
</evidence>
<gene>
    <name evidence="3" type="ORF">CM240_3003</name>
</gene>
<reference evidence="3 4" key="1">
    <citation type="submission" date="2013-11" db="EMBL/GenBank/DDBJ databases">
        <title>Complete genome sequence of Clostridum sp. M2/40.</title>
        <authorList>
            <person name="Wibberg D."/>
            <person name="Puehler A."/>
            <person name="Schlueter A."/>
        </authorList>
    </citation>
    <scope>NUCLEOTIDE SEQUENCE [LARGE SCALE GENOMIC DNA]</scope>
    <source>
        <strain evidence="4">M2/40</strain>
    </source>
</reference>
<evidence type="ECO:0000313" key="4">
    <source>
        <dbReference type="Proteomes" id="UP000019426"/>
    </source>
</evidence>
<sequence length="430" mass="49298">MKIVQIIFTMIAFFIVHRNISLIKLTIRQYGFMCGIVGVVYIIMSSISKSIAPLALYIVPILFMYLKSKKFVASFISHTASCLIIIFVDGIISSLLIKILGNEFICTKLGTIFILSVLVFVSSYVSKLIFYISNRYKGSISNNYKSKYAIIIYFLLSIIFIMLFITLNCNRPNDVVLLTKSYGTFFIICGAILILIVYVLFLVARKEAQFNYKERELENLKEYTENLEKVYTDMRKFRHDYINIISSIAGFIEDKDIEGLSEHFNKNIYPLNNKMNKNNYRLGLLKNIGFSEIKGLISSKIIHAQELGIEVGIDILEPINTIKMDIIDFTRCLGIILDNAVEAAIESENKILNIAFINKNNSILIIVENTFPYELPPVYKMFKCGFSTKGNNRGIGLSNLREITNRYKNVSLETTVKEYKFIQNLTIYNE</sequence>
<dbReference type="eggNOG" id="COG3290">
    <property type="taxonomic scope" value="Bacteria"/>
</dbReference>
<name>W6SK20_9CLOT</name>
<keyword evidence="1" id="KW-1133">Transmembrane helix</keyword>
<dbReference type="InterPro" id="IPR036890">
    <property type="entry name" value="HATPase_C_sf"/>
</dbReference>
<keyword evidence="4" id="KW-1185">Reference proteome</keyword>
<dbReference type="GO" id="GO:0042802">
    <property type="term" value="F:identical protein binding"/>
    <property type="evidence" value="ECO:0007669"/>
    <property type="project" value="TreeGrafter"/>
</dbReference>
<evidence type="ECO:0000256" key="1">
    <source>
        <dbReference type="SAM" id="Phobius"/>
    </source>
</evidence>
<dbReference type="Pfam" id="PF14501">
    <property type="entry name" value="HATPase_c_5"/>
    <property type="match status" value="1"/>
</dbReference>
<dbReference type="HOGENOM" id="CLU_046138_1_2_9"/>
<keyword evidence="1" id="KW-0472">Membrane</keyword>
<feature type="domain" description="Sensor histidine kinase NatK-like C-terminal" evidence="2">
    <location>
        <begin position="324"/>
        <end position="427"/>
    </location>
</feature>
<dbReference type="AlphaFoldDB" id="W6SK20"/>
<feature type="transmembrane region" description="Helical" evidence="1">
    <location>
        <begin position="182"/>
        <end position="204"/>
    </location>
</feature>
<accession>W6SK20</accession>
<dbReference type="PATRIC" id="fig|1216932.3.peg.2969"/>
<proteinExistence type="predicted"/>
<keyword evidence="1" id="KW-0812">Transmembrane</keyword>
<dbReference type="InterPro" id="IPR032834">
    <property type="entry name" value="NatK-like_C"/>
</dbReference>
<protein>
    <recommendedName>
        <fullName evidence="2">Sensor histidine kinase NatK-like C-terminal domain-containing protein</fullName>
    </recommendedName>
</protein>
<feature type="transmembrane region" description="Helical" evidence="1">
    <location>
        <begin position="150"/>
        <end position="170"/>
    </location>
</feature>
<dbReference type="PANTHER" id="PTHR40448:SF1">
    <property type="entry name" value="TWO-COMPONENT SENSOR HISTIDINE KINASE"/>
    <property type="match status" value="1"/>
</dbReference>
<dbReference type="SUPFAM" id="SSF55874">
    <property type="entry name" value="ATPase domain of HSP90 chaperone/DNA topoisomerase II/histidine kinase"/>
    <property type="match status" value="1"/>
</dbReference>
<dbReference type="STRING" id="1216932.CM240_3003"/>
<feature type="transmembrane region" description="Helical" evidence="1">
    <location>
        <begin position="109"/>
        <end position="130"/>
    </location>
</feature>
<organism evidence="3 4">
    <name type="scientific">Clostridium bornimense</name>
    <dbReference type="NCBI Taxonomy" id="1216932"/>
    <lineage>
        <taxon>Bacteria</taxon>
        <taxon>Bacillati</taxon>
        <taxon>Bacillota</taxon>
        <taxon>Clostridia</taxon>
        <taxon>Eubacteriales</taxon>
        <taxon>Clostridiaceae</taxon>
        <taxon>Clostridium</taxon>
    </lineage>
</organism>
<dbReference type="Gene3D" id="3.30.565.10">
    <property type="entry name" value="Histidine kinase-like ATPase, C-terminal domain"/>
    <property type="match status" value="1"/>
</dbReference>
<dbReference type="KEGG" id="clt:CM240_3003"/>
<feature type="transmembrane region" description="Helical" evidence="1">
    <location>
        <begin position="6"/>
        <end position="27"/>
    </location>
</feature>
<evidence type="ECO:0000313" key="3">
    <source>
        <dbReference type="EMBL" id="CDM70120.1"/>
    </source>
</evidence>
<dbReference type="EMBL" id="HG917869">
    <property type="protein sequence ID" value="CDM70120.1"/>
    <property type="molecule type" value="Genomic_DNA"/>
</dbReference>
<dbReference type="PANTHER" id="PTHR40448">
    <property type="entry name" value="TWO-COMPONENT SENSOR HISTIDINE KINASE"/>
    <property type="match status" value="1"/>
</dbReference>
<dbReference type="Proteomes" id="UP000019426">
    <property type="component" value="Chromosome M2/40_rep2"/>
</dbReference>
<feature type="transmembrane region" description="Helical" evidence="1">
    <location>
        <begin position="75"/>
        <end position="97"/>
    </location>
</feature>
<feature type="transmembrane region" description="Helical" evidence="1">
    <location>
        <begin position="39"/>
        <end position="63"/>
    </location>
</feature>